<dbReference type="eggNOG" id="COG0779">
    <property type="taxonomic scope" value="Bacteria"/>
</dbReference>
<dbReference type="PANTHER" id="PTHR33867">
    <property type="entry name" value="RIBOSOME MATURATION FACTOR RIMP"/>
    <property type="match status" value="1"/>
</dbReference>
<dbReference type="STRING" id="319236.BST91_12450"/>
<comment type="function">
    <text evidence="1">Required for maturation of 30S ribosomal subunits.</text>
</comment>
<keyword evidence="4" id="KW-1185">Reference proteome</keyword>
<dbReference type="Gene3D" id="3.30.300.70">
    <property type="entry name" value="RimP-like superfamily, N-terminal"/>
    <property type="match status" value="1"/>
</dbReference>
<evidence type="ECO:0000313" key="4">
    <source>
        <dbReference type="Proteomes" id="UP000029221"/>
    </source>
</evidence>
<dbReference type="NCBIfam" id="NF002531">
    <property type="entry name" value="PRK02001.1"/>
    <property type="match status" value="1"/>
</dbReference>
<comment type="subcellular location">
    <subcellularLocation>
        <location evidence="1">Cytoplasm</location>
    </subcellularLocation>
</comment>
<comment type="caution">
    <text evidence="3">The sequence shown here is derived from an EMBL/GenBank/DDBJ whole genome shotgun (WGS) entry which is preliminary data.</text>
</comment>
<dbReference type="OrthoDB" id="9789702at2"/>
<dbReference type="EMBL" id="BBML01000001">
    <property type="protein sequence ID" value="GAK95656.1"/>
    <property type="molecule type" value="Genomic_DNA"/>
</dbReference>
<gene>
    <name evidence="1" type="primary">rimP</name>
    <name evidence="3" type="ORF">JCM19294_2438</name>
</gene>
<evidence type="ECO:0000256" key="1">
    <source>
        <dbReference type="HAMAP-Rule" id="MF_01077"/>
    </source>
</evidence>
<dbReference type="InterPro" id="IPR028989">
    <property type="entry name" value="RimP_N"/>
</dbReference>
<keyword evidence="1" id="KW-0690">Ribosome biogenesis</keyword>
<protein>
    <recommendedName>
        <fullName evidence="1">Ribosome maturation factor RimP</fullName>
    </recommendedName>
</protein>
<dbReference type="SUPFAM" id="SSF75420">
    <property type="entry name" value="YhbC-like, N-terminal domain"/>
    <property type="match status" value="1"/>
</dbReference>
<dbReference type="InterPro" id="IPR035956">
    <property type="entry name" value="RimP_N_sf"/>
</dbReference>
<proteinExistence type="inferred from homology"/>
<dbReference type="HAMAP" id="MF_01077">
    <property type="entry name" value="RimP"/>
    <property type="match status" value="1"/>
</dbReference>
<sequence length="155" mass="17547">MLKEKALELLNEAFEERPDLYLIDFKMGASNDMKVIIDGDNGVTLADCVFVSRAVEHNLDRDEVDFSIEVTSAGATTPLELPRQYKKNIGRTLEITDREKRSETGELISVQENGVTIKWKARVPKTVGKGKMTVEKEWSPSFEEIKKAKVVIKFN</sequence>
<evidence type="ECO:0000313" key="3">
    <source>
        <dbReference type="EMBL" id="GAK95656.1"/>
    </source>
</evidence>
<evidence type="ECO:0000259" key="2">
    <source>
        <dbReference type="Pfam" id="PF02576"/>
    </source>
</evidence>
<dbReference type="AlphaFoldDB" id="A0A090QJD9"/>
<comment type="similarity">
    <text evidence="1">Belongs to the RimP family.</text>
</comment>
<dbReference type="GO" id="GO:0005737">
    <property type="term" value="C:cytoplasm"/>
    <property type="evidence" value="ECO:0007669"/>
    <property type="project" value="UniProtKB-SubCell"/>
</dbReference>
<keyword evidence="1" id="KW-0963">Cytoplasm</keyword>
<name>A0A090QJD9_9FLAO</name>
<dbReference type="Pfam" id="PF02576">
    <property type="entry name" value="RimP_N"/>
    <property type="match status" value="1"/>
</dbReference>
<accession>A0A090QJD9</accession>
<feature type="domain" description="Ribosome maturation factor RimP N-terminal" evidence="2">
    <location>
        <begin position="26"/>
        <end position="75"/>
    </location>
</feature>
<accession>A0A2S7TE14</accession>
<dbReference type="InterPro" id="IPR003728">
    <property type="entry name" value="Ribosome_maturation_RimP"/>
</dbReference>
<dbReference type="GO" id="GO:0042274">
    <property type="term" value="P:ribosomal small subunit biogenesis"/>
    <property type="evidence" value="ECO:0007669"/>
    <property type="project" value="UniProtKB-UniRule"/>
</dbReference>
<organism evidence="3 4">
    <name type="scientific">Nonlabens tegetincola</name>
    <dbReference type="NCBI Taxonomy" id="323273"/>
    <lineage>
        <taxon>Bacteria</taxon>
        <taxon>Pseudomonadati</taxon>
        <taxon>Bacteroidota</taxon>
        <taxon>Flavobacteriia</taxon>
        <taxon>Flavobacteriales</taxon>
        <taxon>Flavobacteriaceae</taxon>
        <taxon>Nonlabens</taxon>
    </lineage>
</organism>
<dbReference type="RefSeq" id="WP_042276295.1">
    <property type="nucleotide sequence ID" value="NZ_BBML01000001.1"/>
</dbReference>
<dbReference type="PANTHER" id="PTHR33867:SF1">
    <property type="entry name" value="RIBOSOME MATURATION FACTOR RIMP"/>
    <property type="match status" value="1"/>
</dbReference>
<reference evidence="3" key="1">
    <citation type="journal article" date="2014" name="Genome Announc.">
        <title>Draft Genome Sequences of Marine Flavobacterium Nonlabens Strains NR17, NR24, NR27, NR32, NR33, and Ara13.</title>
        <authorList>
            <person name="Nakanishi M."/>
            <person name="Meirelles P."/>
            <person name="Suzuki R."/>
            <person name="Takatani N."/>
            <person name="Mino S."/>
            <person name="Suda W."/>
            <person name="Oshima K."/>
            <person name="Hattori M."/>
            <person name="Ohkuma M."/>
            <person name="Hosokawa M."/>
            <person name="Miyashita K."/>
            <person name="Thompson F.L."/>
            <person name="Niwa A."/>
            <person name="Sawabe T."/>
            <person name="Sawabe T."/>
        </authorList>
    </citation>
    <scope>NUCLEOTIDE SEQUENCE [LARGE SCALE GENOMIC DNA]</scope>
    <source>
        <strain evidence="3">JCM 19294</strain>
    </source>
</reference>
<dbReference type="Proteomes" id="UP000029221">
    <property type="component" value="Unassembled WGS sequence"/>
</dbReference>